<feature type="domain" description="Retrotransposon gag" evidence="2">
    <location>
        <begin position="110"/>
        <end position="203"/>
    </location>
</feature>
<accession>A0AAW1GVI4</accession>
<organism evidence="3 4">
    <name type="scientific">Saponaria officinalis</name>
    <name type="common">Common soapwort</name>
    <name type="synonym">Lychnis saponaria</name>
    <dbReference type="NCBI Taxonomy" id="3572"/>
    <lineage>
        <taxon>Eukaryota</taxon>
        <taxon>Viridiplantae</taxon>
        <taxon>Streptophyta</taxon>
        <taxon>Embryophyta</taxon>
        <taxon>Tracheophyta</taxon>
        <taxon>Spermatophyta</taxon>
        <taxon>Magnoliopsida</taxon>
        <taxon>eudicotyledons</taxon>
        <taxon>Gunneridae</taxon>
        <taxon>Pentapetalae</taxon>
        <taxon>Caryophyllales</taxon>
        <taxon>Caryophyllaceae</taxon>
        <taxon>Caryophylleae</taxon>
        <taxon>Saponaria</taxon>
    </lineage>
</organism>
<evidence type="ECO:0000259" key="2">
    <source>
        <dbReference type="Pfam" id="PF03732"/>
    </source>
</evidence>
<evidence type="ECO:0000313" key="4">
    <source>
        <dbReference type="Proteomes" id="UP001443914"/>
    </source>
</evidence>
<gene>
    <name evidence="3" type="ORF">RND81_13G008300</name>
</gene>
<reference evidence="3" key="1">
    <citation type="submission" date="2024-03" db="EMBL/GenBank/DDBJ databases">
        <title>WGS assembly of Saponaria officinalis var. Norfolk2.</title>
        <authorList>
            <person name="Jenkins J."/>
            <person name="Shu S."/>
            <person name="Grimwood J."/>
            <person name="Barry K."/>
            <person name="Goodstein D."/>
            <person name="Schmutz J."/>
            <person name="Leebens-Mack J."/>
            <person name="Osbourn A."/>
        </authorList>
    </citation>
    <scope>NUCLEOTIDE SEQUENCE [LARGE SCALE GENOMIC DNA]</scope>
    <source>
        <strain evidence="3">JIC</strain>
    </source>
</reference>
<dbReference type="PANTHER" id="PTHR33223:SF6">
    <property type="entry name" value="CCHC-TYPE DOMAIN-CONTAINING PROTEIN"/>
    <property type="match status" value="1"/>
</dbReference>
<keyword evidence="4" id="KW-1185">Reference proteome</keyword>
<dbReference type="PANTHER" id="PTHR33223">
    <property type="entry name" value="CCHC-TYPE DOMAIN-CONTAINING PROTEIN"/>
    <property type="match status" value="1"/>
</dbReference>
<dbReference type="Pfam" id="PF03732">
    <property type="entry name" value="Retrotrans_gag"/>
    <property type="match status" value="1"/>
</dbReference>
<dbReference type="EMBL" id="JBDFQZ010000013">
    <property type="protein sequence ID" value="KAK9667740.1"/>
    <property type="molecule type" value="Genomic_DNA"/>
</dbReference>
<dbReference type="Proteomes" id="UP001443914">
    <property type="component" value="Unassembled WGS sequence"/>
</dbReference>
<name>A0AAW1GVI4_SAPOF</name>
<feature type="compositionally biased region" description="Basic and acidic residues" evidence="1">
    <location>
        <begin position="235"/>
        <end position="246"/>
    </location>
</feature>
<comment type="caution">
    <text evidence="3">The sequence shown here is derived from an EMBL/GenBank/DDBJ whole genome shotgun (WGS) entry which is preliminary data.</text>
</comment>
<protein>
    <recommendedName>
        <fullName evidence="2">Retrotransposon gag domain-containing protein</fullName>
    </recommendedName>
</protein>
<evidence type="ECO:0000313" key="3">
    <source>
        <dbReference type="EMBL" id="KAK9667740.1"/>
    </source>
</evidence>
<sequence length="388" mass="44152">MGTCREMITEVLNRLAVLEEEKPNEEIKQTVDVINNLTSIVEELKIEVATLRIRRIRDSPSPETPKIKVPEPPKYSGERDSKEIDNFLWSIEHYFSNVHILDDDTKIRTATLYLIKDAILWWRRREADIQRGTCTITTWVEFKTDFKKQFYPENAAEVALKKLRNLRQTGTIRDYVKQFSTLSLEIVDMHESISLLYFMDGLKRGAEQELKRRDVKTLSDAIACAESLYEGPSEMTDRITRNDNGYKGRNGGRDSSQAPKPSIWKTSESKGHYKGKLKEKSYSRGDAKCFLCEGSHLIRDCPTRHRINAMTKAYIPDPEESESAMTKAYESDDGQSEGEAKIGALRLLNNMSKDPKTKGGDGLPTKDNDLIFVEALVNGTPSIAMLDS</sequence>
<evidence type="ECO:0000256" key="1">
    <source>
        <dbReference type="SAM" id="MobiDB-lite"/>
    </source>
</evidence>
<proteinExistence type="predicted"/>
<feature type="region of interest" description="Disordered" evidence="1">
    <location>
        <begin position="233"/>
        <end position="270"/>
    </location>
</feature>
<dbReference type="InterPro" id="IPR005162">
    <property type="entry name" value="Retrotrans_gag_dom"/>
</dbReference>
<dbReference type="AlphaFoldDB" id="A0AAW1GVI4"/>